<dbReference type="Proteomes" id="UP000605253">
    <property type="component" value="Unassembled WGS sequence"/>
</dbReference>
<keyword evidence="1" id="KW-0732">Signal</keyword>
<feature type="chain" id="PRO_5037608807" evidence="1">
    <location>
        <begin position="20"/>
        <end position="147"/>
    </location>
</feature>
<dbReference type="RefSeq" id="WP_188365006.1">
    <property type="nucleotide sequence ID" value="NZ_BAABJF010000002.1"/>
</dbReference>
<name>A0A917CQD3_9GAMM</name>
<keyword evidence="4" id="KW-1185">Reference proteome</keyword>
<accession>A0A917CQD3</accession>
<gene>
    <name evidence="3" type="ORF">GCM10011365_14060</name>
</gene>
<reference evidence="3" key="2">
    <citation type="submission" date="2020-09" db="EMBL/GenBank/DDBJ databases">
        <authorList>
            <person name="Sun Q."/>
            <person name="Zhou Y."/>
        </authorList>
    </citation>
    <scope>NUCLEOTIDE SEQUENCE</scope>
    <source>
        <strain evidence="3">CGMCC 1.12181</strain>
    </source>
</reference>
<dbReference type="Pfam" id="PF14347">
    <property type="entry name" value="DUF4399"/>
    <property type="match status" value="1"/>
</dbReference>
<evidence type="ECO:0000313" key="4">
    <source>
        <dbReference type="Proteomes" id="UP000605253"/>
    </source>
</evidence>
<dbReference type="InterPro" id="IPR025512">
    <property type="entry name" value="DUF4399"/>
</dbReference>
<reference evidence="3" key="1">
    <citation type="journal article" date="2014" name="Int. J. Syst. Evol. Microbiol.">
        <title>Complete genome sequence of Corynebacterium casei LMG S-19264T (=DSM 44701T), isolated from a smear-ripened cheese.</title>
        <authorList>
            <consortium name="US DOE Joint Genome Institute (JGI-PGF)"/>
            <person name="Walter F."/>
            <person name="Albersmeier A."/>
            <person name="Kalinowski J."/>
            <person name="Ruckert C."/>
        </authorList>
    </citation>
    <scope>NUCLEOTIDE SEQUENCE</scope>
    <source>
        <strain evidence="3">CGMCC 1.12181</strain>
    </source>
</reference>
<organism evidence="3 4">
    <name type="scientific">Marinicella pacifica</name>
    <dbReference type="NCBI Taxonomy" id="1171543"/>
    <lineage>
        <taxon>Bacteria</taxon>
        <taxon>Pseudomonadati</taxon>
        <taxon>Pseudomonadota</taxon>
        <taxon>Gammaproteobacteria</taxon>
        <taxon>Lysobacterales</taxon>
        <taxon>Marinicellaceae</taxon>
        <taxon>Marinicella</taxon>
    </lineage>
</organism>
<comment type="caution">
    <text evidence="3">The sequence shown here is derived from an EMBL/GenBank/DDBJ whole genome shotgun (WGS) entry which is preliminary data.</text>
</comment>
<proteinExistence type="predicted"/>
<dbReference type="EMBL" id="BMEO01000005">
    <property type="protein sequence ID" value="GGF93988.1"/>
    <property type="molecule type" value="Genomic_DNA"/>
</dbReference>
<evidence type="ECO:0000313" key="3">
    <source>
        <dbReference type="EMBL" id="GGF93988.1"/>
    </source>
</evidence>
<feature type="domain" description="DUF4399" evidence="2">
    <location>
        <begin position="46"/>
        <end position="141"/>
    </location>
</feature>
<feature type="signal peptide" evidence="1">
    <location>
        <begin position="1"/>
        <end position="19"/>
    </location>
</feature>
<sequence length="147" mass="15469">MNSITMMTILGLTASAALAEVSEVGKAQVYFVHLQDGAEVSSPFPVVFGLKGMGVAPAGVDPTVFKQVGHHHLFINQTLTADMAGQVVPADDSHLHFGGGQTETMLSLAPGRYQLQLVLADPYHRIHQPAIASPAISITVTGGDHED</sequence>
<evidence type="ECO:0000256" key="1">
    <source>
        <dbReference type="SAM" id="SignalP"/>
    </source>
</evidence>
<evidence type="ECO:0000259" key="2">
    <source>
        <dbReference type="Pfam" id="PF14347"/>
    </source>
</evidence>
<protein>
    <submittedName>
        <fullName evidence="3">Rod shape-determining protein RodA</fullName>
    </submittedName>
</protein>
<dbReference type="AlphaFoldDB" id="A0A917CQD3"/>